<dbReference type="PROSITE" id="PS00197">
    <property type="entry name" value="2FE2S_FER_1"/>
    <property type="match status" value="1"/>
</dbReference>
<organism evidence="7 8">
    <name type="scientific">Caballeronia udeis</name>
    <dbReference type="NCBI Taxonomy" id="1232866"/>
    <lineage>
        <taxon>Bacteria</taxon>
        <taxon>Pseudomonadati</taxon>
        <taxon>Pseudomonadota</taxon>
        <taxon>Betaproteobacteria</taxon>
        <taxon>Burkholderiales</taxon>
        <taxon>Burkholderiaceae</taxon>
        <taxon>Caballeronia</taxon>
    </lineage>
</organism>
<dbReference type="InterPro" id="IPR006058">
    <property type="entry name" value="2Fe2S_fd_BS"/>
</dbReference>
<dbReference type="InterPro" id="IPR017938">
    <property type="entry name" value="Riboflavin_synthase-like_b-brl"/>
</dbReference>
<dbReference type="PRINTS" id="PR00410">
    <property type="entry name" value="PHEHYDRXLASE"/>
</dbReference>
<gene>
    <name evidence="7" type="ORF">AWB69_02748</name>
</gene>
<keyword evidence="1" id="KW-0813">Transport</keyword>
<feature type="domain" description="2Fe-2S ferredoxin-type" evidence="5">
    <location>
        <begin position="1"/>
        <end position="89"/>
    </location>
</feature>
<proteinExistence type="predicted"/>
<dbReference type="InterPro" id="IPR036010">
    <property type="entry name" value="2Fe-2S_ferredoxin-like_sf"/>
</dbReference>
<dbReference type="Gene3D" id="3.40.50.80">
    <property type="entry name" value="Nucleotide-binding domain of ferredoxin-NADP reductase (FNR) module"/>
    <property type="match status" value="1"/>
</dbReference>
<dbReference type="Proteomes" id="UP000054683">
    <property type="component" value="Unassembled WGS sequence"/>
</dbReference>
<evidence type="ECO:0000259" key="5">
    <source>
        <dbReference type="PROSITE" id="PS51085"/>
    </source>
</evidence>
<dbReference type="Gene3D" id="3.10.20.30">
    <property type="match status" value="1"/>
</dbReference>
<dbReference type="InterPro" id="IPR039261">
    <property type="entry name" value="FNR_nucleotide-bd"/>
</dbReference>
<evidence type="ECO:0000256" key="4">
    <source>
        <dbReference type="ARBA" id="ARBA00023004"/>
    </source>
</evidence>
<dbReference type="EMBL" id="FCOK02000015">
    <property type="protein sequence ID" value="SAL32049.1"/>
    <property type="molecule type" value="Genomic_DNA"/>
</dbReference>
<dbReference type="PROSITE" id="PS51085">
    <property type="entry name" value="2FE2S_FER_2"/>
    <property type="match status" value="1"/>
</dbReference>
<keyword evidence="4" id="KW-0408">Iron</keyword>
<evidence type="ECO:0000313" key="7">
    <source>
        <dbReference type="EMBL" id="SAL32049.1"/>
    </source>
</evidence>
<dbReference type="GO" id="GO:0051537">
    <property type="term" value="F:2 iron, 2 sulfur cluster binding"/>
    <property type="evidence" value="ECO:0007669"/>
    <property type="project" value="InterPro"/>
</dbReference>
<dbReference type="InterPro" id="IPR008333">
    <property type="entry name" value="Cbr1-like_FAD-bd_dom"/>
</dbReference>
<evidence type="ECO:0000256" key="3">
    <source>
        <dbReference type="ARBA" id="ARBA00022827"/>
    </source>
</evidence>
<evidence type="ECO:0000256" key="1">
    <source>
        <dbReference type="ARBA" id="ARBA00022448"/>
    </source>
</evidence>
<dbReference type="SUPFAM" id="SSF63380">
    <property type="entry name" value="Riboflavin synthase domain-like"/>
    <property type="match status" value="1"/>
</dbReference>
<evidence type="ECO:0000259" key="6">
    <source>
        <dbReference type="PROSITE" id="PS51384"/>
    </source>
</evidence>
<accession>A0A158GKA8</accession>
<dbReference type="CDD" id="cd00207">
    <property type="entry name" value="fer2"/>
    <property type="match status" value="1"/>
</dbReference>
<dbReference type="GO" id="GO:0016491">
    <property type="term" value="F:oxidoreductase activity"/>
    <property type="evidence" value="ECO:0007669"/>
    <property type="project" value="InterPro"/>
</dbReference>
<dbReference type="Gene3D" id="2.40.30.10">
    <property type="entry name" value="Translation factors"/>
    <property type="match status" value="1"/>
</dbReference>
<dbReference type="Pfam" id="PF00111">
    <property type="entry name" value="Fer2"/>
    <property type="match status" value="1"/>
</dbReference>
<dbReference type="InterPro" id="IPR001433">
    <property type="entry name" value="OxRdtase_FAD/NAD-bd"/>
</dbReference>
<dbReference type="SUPFAM" id="SSF54292">
    <property type="entry name" value="2Fe-2S ferredoxin-like"/>
    <property type="match status" value="1"/>
</dbReference>
<dbReference type="Pfam" id="PF00175">
    <property type="entry name" value="NAD_binding_1"/>
    <property type="match status" value="1"/>
</dbReference>
<dbReference type="PANTHER" id="PTHR43644">
    <property type="entry name" value="NA(+)-TRANSLOCATING NADH-QUINONE REDUCTASE SUBUNIT"/>
    <property type="match status" value="1"/>
</dbReference>
<dbReference type="InterPro" id="IPR017927">
    <property type="entry name" value="FAD-bd_FR_type"/>
</dbReference>
<dbReference type="PANTHER" id="PTHR43644:SF1">
    <property type="entry name" value="NAD(P)H-FLAVIN REDUCTASE"/>
    <property type="match status" value="1"/>
</dbReference>
<dbReference type="Pfam" id="PF00970">
    <property type="entry name" value="FAD_binding_6"/>
    <property type="match status" value="1"/>
</dbReference>
<evidence type="ECO:0000313" key="8">
    <source>
        <dbReference type="Proteomes" id="UP000054683"/>
    </source>
</evidence>
<dbReference type="SUPFAM" id="SSF52343">
    <property type="entry name" value="Ferredoxin reductase-like, C-terminal NADP-linked domain"/>
    <property type="match status" value="1"/>
</dbReference>
<sequence length="350" mass="38673">MTIEPLSHTVEVAAGQTLLEAALRSGVYIPHACLHGLCGTCKVQVVEGEVDLGDASPFALMDVERDEGKCLACVAIAQSDLVIEADIDDEPDAESHPMQDFIGTVRKVSDLTPTAKGVWIELDGSGIDFQAGQYVNLHLPGVAEPRAFSIATAPSSKRLIELNIRRVPGGKATEYVHTRLKEGEKIRLSGPYGRFFVRRSSPESFLFLAGGTGLSSPKSMILDLLEKGETRSIKLFYGARNVRELYDDDLFRDLAIRYPNLTYVPTLSEPDPDVEWLGERGYVHEVATRHFDGDFRHFKAYMCGPPVMIDACISALIRGRLFERDMYMEKFISAADLTTSARKSPLFKAI</sequence>
<keyword evidence="2" id="KW-0285">Flavoprotein</keyword>
<dbReference type="InterPro" id="IPR012675">
    <property type="entry name" value="Beta-grasp_dom_sf"/>
</dbReference>
<keyword evidence="3" id="KW-0274">FAD</keyword>
<feature type="domain" description="FAD-binding FR-type" evidence="6">
    <location>
        <begin position="98"/>
        <end position="198"/>
    </location>
</feature>
<dbReference type="AlphaFoldDB" id="A0A158GKA8"/>
<name>A0A158GKA8_9BURK</name>
<dbReference type="PROSITE" id="PS51384">
    <property type="entry name" value="FAD_FR"/>
    <property type="match status" value="1"/>
</dbReference>
<dbReference type="InterPro" id="IPR001041">
    <property type="entry name" value="2Fe-2S_ferredoxin-type"/>
</dbReference>
<protein>
    <submittedName>
        <fullName evidence="7">Oxidoreductase FAD/NAD(P)-binding protein</fullName>
    </submittedName>
</protein>
<evidence type="ECO:0000256" key="2">
    <source>
        <dbReference type="ARBA" id="ARBA00022630"/>
    </source>
</evidence>
<reference evidence="7 8" key="1">
    <citation type="submission" date="2016-01" db="EMBL/GenBank/DDBJ databases">
        <authorList>
            <person name="Oliw E.H."/>
        </authorList>
    </citation>
    <scope>NUCLEOTIDE SEQUENCE [LARGE SCALE GENOMIC DNA]</scope>
    <source>
        <strain evidence="7">LMG 27134</strain>
    </source>
</reference>